<name>A0A9D3M2C9_ANGAN</name>
<reference evidence="2" key="1">
    <citation type="submission" date="2021-01" db="EMBL/GenBank/DDBJ databases">
        <title>A chromosome-scale assembly of European eel, Anguilla anguilla.</title>
        <authorList>
            <person name="Henkel C."/>
            <person name="Jong-Raadsen S.A."/>
            <person name="Dufour S."/>
            <person name="Weltzien F.-A."/>
            <person name="Palstra A.P."/>
            <person name="Pelster B."/>
            <person name="Spaink H.P."/>
            <person name="Van Den Thillart G.E."/>
            <person name="Jansen H."/>
            <person name="Zahm M."/>
            <person name="Klopp C."/>
            <person name="Cedric C."/>
            <person name="Louis A."/>
            <person name="Berthelot C."/>
            <person name="Parey E."/>
            <person name="Roest Crollius H."/>
            <person name="Montfort J."/>
            <person name="Robinson-Rechavi M."/>
            <person name="Bucao C."/>
            <person name="Bouchez O."/>
            <person name="Gislard M."/>
            <person name="Lluch J."/>
            <person name="Milhes M."/>
            <person name="Lampietro C."/>
            <person name="Lopez Roques C."/>
            <person name="Donnadieu C."/>
            <person name="Braasch I."/>
            <person name="Desvignes T."/>
            <person name="Postlethwait J."/>
            <person name="Bobe J."/>
            <person name="Guiguen Y."/>
            <person name="Dirks R."/>
        </authorList>
    </citation>
    <scope>NUCLEOTIDE SEQUENCE</scope>
    <source>
        <strain evidence="2">Tag_6206</strain>
        <tissue evidence="2">Liver</tissue>
    </source>
</reference>
<evidence type="ECO:0000256" key="1">
    <source>
        <dbReference type="SAM" id="Phobius"/>
    </source>
</evidence>
<sequence length="149" mass="16439">MNSRKCSFTRQGGEGGGYSLGVVVQVLGDVVHQLALRGLVSHGFVQLAGHQGLGHGLLPPLPQEERHLLALHQHRPHHQLVERVLEPADLGVVHVHVDLLLLLLLHLLLALRAWLVILVKDWQLFIAEGPIERVTEADTVENASPSQKY</sequence>
<feature type="transmembrane region" description="Helical" evidence="1">
    <location>
        <begin position="99"/>
        <end position="119"/>
    </location>
</feature>
<evidence type="ECO:0000313" key="3">
    <source>
        <dbReference type="Proteomes" id="UP001044222"/>
    </source>
</evidence>
<accession>A0A9D3M2C9</accession>
<dbReference type="Proteomes" id="UP001044222">
    <property type="component" value="Chromosome 11"/>
</dbReference>
<evidence type="ECO:0000313" key="2">
    <source>
        <dbReference type="EMBL" id="KAG5839500.1"/>
    </source>
</evidence>
<comment type="caution">
    <text evidence="2">The sequence shown here is derived from an EMBL/GenBank/DDBJ whole genome shotgun (WGS) entry which is preliminary data.</text>
</comment>
<organism evidence="2 3">
    <name type="scientific">Anguilla anguilla</name>
    <name type="common">European freshwater eel</name>
    <name type="synonym">Muraena anguilla</name>
    <dbReference type="NCBI Taxonomy" id="7936"/>
    <lineage>
        <taxon>Eukaryota</taxon>
        <taxon>Metazoa</taxon>
        <taxon>Chordata</taxon>
        <taxon>Craniata</taxon>
        <taxon>Vertebrata</taxon>
        <taxon>Euteleostomi</taxon>
        <taxon>Actinopterygii</taxon>
        <taxon>Neopterygii</taxon>
        <taxon>Teleostei</taxon>
        <taxon>Anguilliformes</taxon>
        <taxon>Anguillidae</taxon>
        <taxon>Anguilla</taxon>
    </lineage>
</organism>
<keyword evidence="1" id="KW-0472">Membrane</keyword>
<keyword evidence="3" id="KW-1185">Reference proteome</keyword>
<protein>
    <submittedName>
        <fullName evidence="2">Uncharacterized protein</fullName>
    </submittedName>
</protein>
<dbReference type="AlphaFoldDB" id="A0A9D3M2C9"/>
<keyword evidence="1" id="KW-0812">Transmembrane</keyword>
<proteinExistence type="predicted"/>
<keyword evidence="1" id="KW-1133">Transmembrane helix</keyword>
<gene>
    <name evidence="2" type="ORF">ANANG_G00205640</name>
</gene>
<dbReference type="EMBL" id="JAFIRN010000011">
    <property type="protein sequence ID" value="KAG5839500.1"/>
    <property type="molecule type" value="Genomic_DNA"/>
</dbReference>